<keyword evidence="2" id="KW-1185">Reference proteome</keyword>
<dbReference type="Proteomes" id="UP000007030">
    <property type="component" value="Chromosome"/>
</dbReference>
<dbReference type="STRING" id="869210.Marky_2079"/>
<evidence type="ECO:0000313" key="2">
    <source>
        <dbReference type="Proteomes" id="UP000007030"/>
    </source>
</evidence>
<proteinExistence type="predicted"/>
<dbReference type="HOGENOM" id="CLU_136081_0_0_0"/>
<accession>F2NN65</accession>
<dbReference type="KEGG" id="mhd:Marky_2079"/>
<organism evidence="1 2">
    <name type="scientific">Marinithermus hydrothermalis (strain DSM 14884 / JCM 11576 / T1)</name>
    <dbReference type="NCBI Taxonomy" id="869210"/>
    <lineage>
        <taxon>Bacteria</taxon>
        <taxon>Thermotogati</taxon>
        <taxon>Deinococcota</taxon>
        <taxon>Deinococci</taxon>
        <taxon>Thermales</taxon>
        <taxon>Thermaceae</taxon>
        <taxon>Marinithermus</taxon>
    </lineage>
</organism>
<dbReference type="AlphaFoldDB" id="F2NN65"/>
<evidence type="ECO:0000313" key="1">
    <source>
        <dbReference type="EMBL" id="AEB12804.1"/>
    </source>
</evidence>
<sequence>MIHTAHPILRRFAILLGLSLLILPAKAEGPKVLILKATAYTSSVRETDATPFITATGARTRYGIIAVSRDLLQTDLPYGSLVKLEDLGRWEDGAEKGKYNPMLEGILFVVEDTMNRRKRQQIDIWMPDRALALKWGVRRVKLTIVRYGR</sequence>
<evidence type="ECO:0008006" key="3">
    <source>
        <dbReference type="Google" id="ProtNLM"/>
    </source>
</evidence>
<dbReference type="CDD" id="cd22784">
    <property type="entry name" value="DPBB_MltA_YuiC-like"/>
    <property type="match status" value="1"/>
</dbReference>
<protein>
    <recommendedName>
        <fullName evidence="3">3D domain-containing protein</fullName>
    </recommendedName>
</protein>
<reference evidence="1 2" key="1">
    <citation type="journal article" date="2012" name="Stand. Genomic Sci.">
        <title>Complete genome sequence of the aerobic, heterotroph Marinithermus hydrothermalis type strain (T1(T)) from a deep-sea hydrothermal vent chimney.</title>
        <authorList>
            <person name="Copeland A."/>
            <person name="Gu W."/>
            <person name="Yasawong M."/>
            <person name="Lapidus A."/>
            <person name="Lucas S."/>
            <person name="Deshpande S."/>
            <person name="Pagani I."/>
            <person name="Tapia R."/>
            <person name="Cheng J.F."/>
            <person name="Goodwin L.A."/>
            <person name="Pitluck S."/>
            <person name="Liolios K."/>
            <person name="Ivanova N."/>
            <person name="Mavromatis K."/>
            <person name="Mikhailova N."/>
            <person name="Pati A."/>
            <person name="Chen A."/>
            <person name="Palaniappan K."/>
            <person name="Land M."/>
            <person name="Pan C."/>
            <person name="Brambilla E.M."/>
            <person name="Rohde M."/>
            <person name="Tindall B.J."/>
            <person name="Sikorski J."/>
            <person name="Goker M."/>
            <person name="Detter J.C."/>
            <person name="Bristow J."/>
            <person name="Eisen J.A."/>
            <person name="Markowitz V."/>
            <person name="Hugenholtz P."/>
            <person name="Kyrpides N.C."/>
            <person name="Klenk H.P."/>
            <person name="Woyke T."/>
        </authorList>
    </citation>
    <scope>NUCLEOTIDE SEQUENCE [LARGE SCALE GENOMIC DNA]</scope>
    <source>
        <strain evidence="2">DSM 14884 / JCM 11576 / T1</strain>
    </source>
</reference>
<name>F2NN65_MARHT</name>
<dbReference type="eggNOG" id="COG3584">
    <property type="taxonomic scope" value="Bacteria"/>
</dbReference>
<gene>
    <name evidence="1" type="ordered locus">Marky_2079</name>
</gene>
<dbReference type="RefSeq" id="WP_013704849.1">
    <property type="nucleotide sequence ID" value="NC_015387.1"/>
</dbReference>
<dbReference type="EMBL" id="CP002630">
    <property type="protein sequence ID" value="AEB12804.1"/>
    <property type="molecule type" value="Genomic_DNA"/>
</dbReference>